<dbReference type="CDD" id="cd03213">
    <property type="entry name" value="ABCG_EPDR"/>
    <property type="match status" value="1"/>
</dbReference>
<evidence type="ECO:0000259" key="10">
    <source>
        <dbReference type="PROSITE" id="PS50893"/>
    </source>
</evidence>
<proteinExistence type="predicted"/>
<gene>
    <name evidence="11" type="ORF">HPP92_004829</name>
</gene>
<protein>
    <recommendedName>
        <fullName evidence="10">ABC transporter domain-containing protein</fullName>
    </recommendedName>
</protein>
<dbReference type="Pfam" id="PF19055">
    <property type="entry name" value="ABC2_membrane_7"/>
    <property type="match status" value="1"/>
</dbReference>
<evidence type="ECO:0000256" key="4">
    <source>
        <dbReference type="ARBA" id="ARBA00022741"/>
    </source>
</evidence>
<dbReference type="InterPro" id="IPR013525">
    <property type="entry name" value="ABC2_TM"/>
</dbReference>
<dbReference type="Proteomes" id="UP000636800">
    <property type="component" value="Chromosome 2"/>
</dbReference>
<dbReference type="InterPro" id="IPR003439">
    <property type="entry name" value="ABC_transporter-like_ATP-bd"/>
</dbReference>
<dbReference type="SMART" id="SM00382">
    <property type="entry name" value="AAA"/>
    <property type="match status" value="1"/>
</dbReference>
<dbReference type="SUPFAM" id="SSF52540">
    <property type="entry name" value="P-loop containing nucleoside triphosphate hydrolases"/>
    <property type="match status" value="1"/>
</dbReference>
<comment type="caution">
    <text evidence="11">The sequence shown here is derived from an EMBL/GenBank/DDBJ whole genome shotgun (WGS) entry which is preliminary data.</text>
</comment>
<comment type="subcellular location">
    <subcellularLocation>
        <location evidence="1">Membrane</location>
        <topology evidence="1">Multi-pass membrane protein</topology>
    </subcellularLocation>
</comment>
<keyword evidence="7 9" id="KW-0472">Membrane</keyword>
<keyword evidence="12" id="KW-1185">Reference proteome</keyword>
<name>A0A835RMA3_VANPL</name>
<evidence type="ECO:0000256" key="8">
    <source>
        <dbReference type="SAM" id="MobiDB-lite"/>
    </source>
</evidence>
<dbReference type="InterPro" id="IPR003593">
    <property type="entry name" value="AAA+_ATPase"/>
</dbReference>
<dbReference type="FunFam" id="3.40.50.300:FF:000903">
    <property type="entry name" value="ABC transporter G family member 7"/>
    <property type="match status" value="1"/>
</dbReference>
<feature type="compositionally biased region" description="Acidic residues" evidence="8">
    <location>
        <begin position="34"/>
        <end position="50"/>
    </location>
</feature>
<dbReference type="InterPro" id="IPR017871">
    <property type="entry name" value="ABC_transporter-like_CS"/>
</dbReference>
<dbReference type="EMBL" id="JADCNL010000002">
    <property type="protein sequence ID" value="KAG0491431.1"/>
    <property type="molecule type" value="Genomic_DNA"/>
</dbReference>
<evidence type="ECO:0000256" key="6">
    <source>
        <dbReference type="ARBA" id="ARBA00022989"/>
    </source>
</evidence>
<keyword evidence="4" id="KW-0547">Nucleotide-binding</keyword>
<dbReference type="Gene3D" id="3.40.50.300">
    <property type="entry name" value="P-loop containing nucleotide triphosphate hydrolases"/>
    <property type="match status" value="1"/>
</dbReference>
<evidence type="ECO:0000256" key="5">
    <source>
        <dbReference type="ARBA" id="ARBA00022840"/>
    </source>
</evidence>
<feature type="transmembrane region" description="Helical" evidence="9">
    <location>
        <begin position="479"/>
        <end position="503"/>
    </location>
</feature>
<dbReference type="AlphaFoldDB" id="A0A835RMA3"/>
<accession>A0A835RMA3</accession>
<sequence length="665" mass="73585">MLSFDGRGLGRILVAIAAAIFFRAITGPGPVLLPDEETEDVGDTAGEEEAPSYSGKVAPATIRWSGITCSLSDNRGQKLRFLLTNMSGEAKPGRLLAIMGPSGSGKTTLLNVLAGQLVASPRLHLSGYLDVNGKPRPREGYKIAYVRQDDLFFSQLTVRETLTIAAELQLSEISSVEKREIYVKELLFRLGLINCADSIVGDAKVRGISGGEKKRLSLACELIASPSVIFADEPTTGLDAFQAEKVMETLQQLAHDGHTVICSIHQPRSSVYNKFDDIVLLSEGSVVYIGPAKDEPLKYFAKYGFECPDHMNPAEFLADLISIDYSSAESVFSSQTRIDKLVEEFSKNGPTIECVSSAAAWMIPKKSAKFGEKSLIKQHGRWWRQFRLLLKRAWIQAFRDGPTNKVRTRMSFASAIIFGSVFWRMGKLQTSIQDRMGLLQVAAINTAMAALTKTVSVFPKERAIVDREHAKGSYTLGPYLLSKLLAEIPIGAAFPLMFGTILYPMTRLHPSLSRFTKFCGIITMESFAASAMGLTVGAMVPTTEAAMAVGPSLMTVFIVFGGYYVNAENTPVIFRWIPRISLIRWAFQGLCINEFNGLQFEHQNSFDIQTGEQALERFSLGGRRVIDTIIAQGRILMFWYWTTYLLLKKKQPKYQQLEPPSKSNI</sequence>
<dbReference type="OrthoDB" id="614891at2759"/>
<organism evidence="11 12">
    <name type="scientific">Vanilla planifolia</name>
    <name type="common">Vanilla</name>
    <dbReference type="NCBI Taxonomy" id="51239"/>
    <lineage>
        <taxon>Eukaryota</taxon>
        <taxon>Viridiplantae</taxon>
        <taxon>Streptophyta</taxon>
        <taxon>Embryophyta</taxon>
        <taxon>Tracheophyta</taxon>
        <taxon>Spermatophyta</taxon>
        <taxon>Magnoliopsida</taxon>
        <taxon>Liliopsida</taxon>
        <taxon>Asparagales</taxon>
        <taxon>Orchidaceae</taxon>
        <taxon>Vanilloideae</taxon>
        <taxon>Vanilleae</taxon>
        <taxon>Vanilla</taxon>
    </lineage>
</organism>
<evidence type="ECO:0000313" key="11">
    <source>
        <dbReference type="EMBL" id="KAG0491431.1"/>
    </source>
</evidence>
<evidence type="ECO:0000313" key="12">
    <source>
        <dbReference type="Proteomes" id="UP000636800"/>
    </source>
</evidence>
<dbReference type="Pfam" id="PF01061">
    <property type="entry name" value="ABC2_membrane"/>
    <property type="match status" value="1"/>
</dbReference>
<keyword evidence="3 9" id="KW-0812">Transmembrane</keyword>
<dbReference type="GO" id="GO:0016887">
    <property type="term" value="F:ATP hydrolysis activity"/>
    <property type="evidence" value="ECO:0007669"/>
    <property type="project" value="InterPro"/>
</dbReference>
<dbReference type="InterPro" id="IPR050352">
    <property type="entry name" value="ABCG_transporters"/>
</dbReference>
<dbReference type="Pfam" id="PF00005">
    <property type="entry name" value="ABC_tran"/>
    <property type="match status" value="1"/>
</dbReference>
<keyword evidence="6 9" id="KW-1133">Transmembrane helix</keyword>
<feature type="transmembrane region" description="Helical" evidence="9">
    <location>
        <begin position="515"/>
        <end position="539"/>
    </location>
</feature>
<dbReference type="InterPro" id="IPR027417">
    <property type="entry name" value="P-loop_NTPase"/>
</dbReference>
<dbReference type="PANTHER" id="PTHR48041">
    <property type="entry name" value="ABC TRANSPORTER G FAMILY MEMBER 28"/>
    <property type="match status" value="1"/>
</dbReference>
<evidence type="ECO:0000256" key="7">
    <source>
        <dbReference type="ARBA" id="ARBA00023136"/>
    </source>
</evidence>
<feature type="transmembrane region" description="Helical" evidence="9">
    <location>
        <begin position="545"/>
        <end position="565"/>
    </location>
</feature>
<evidence type="ECO:0000256" key="3">
    <source>
        <dbReference type="ARBA" id="ARBA00022692"/>
    </source>
</evidence>
<evidence type="ECO:0000256" key="1">
    <source>
        <dbReference type="ARBA" id="ARBA00004141"/>
    </source>
</evidence>
<feature type="domain" description="ABC transporter" evidence="10">
    <location>
        <begin position="62"/>
        <end position="308"/>
    </location>
</feature>
<evidence type="ECO:0000256" key="9">
    <source>
        <dbReference type="SAM" id="Phobius"/>
    </source>
</evidence>
<keyword evidence="2" id="KW-0813">Transport</keyword>
<evidence type="ECO:0000256" key="2">
    <source>
        <dbReference type="ARBA" id="ARBA00022448"/>
    </source>
</evidence>
<dbReference type="InterPro" id="IPR043926">
    <property type="entry name" value="ABCG_dom"/>
</dbReference>
<dbReference type="GO" id="GO:0140359">
    <property type="term" value="F:ABC-type transporter activity"/>
    <property type="evidence" value="ECO:0007669"/>
    <property type="project" value="InterPro"/>
</dbReference>
<keyword evidence="5" id="KW-0067">ATP-binding</keyword>
<dbReference type="GO" id="GO:0016020">
    <property type="term" value="C:membrane"/>
    <property type="evidence" value="ECO:0007669"/>
    <property type="project" value="UniProtKB-SubCell"/>
</dbReference>
<dbReference type="PROSITE" id="PS50893">
    <property type="entry name" value="ABC_TRANSPORTER_2"/>
    <property type="match status" value="1"/>
</dbReference>
<dbReference type="PROSITE" id="PS00211">
    <property type="entry name" value="ABC_TRANSPORTER_1"/>
    <property type="match status" value="1"/>
</dbReference>
<dbReference type="GO" id="GO:0005524">
    <property type="term" value="F:ATP binding"/>
    <property type="evidence" value="ECO:0007669"/>
    <property type="project" value="UniProtKB-KW"/>
</dbReference>
<dbReference type="PANTHER" id="PTHR48041:SF41">
    <property type="entry name" value="ABC TRANSPORTER G FAMILY"/>
    <property type="match status" value="1"/>
</dbReference>
<feature type="region of interest" description="Disordered" evidence="8">
    <location>
        <begin position="33"/>
        <end position="52"/>
    </location>
</feature>
<reference evidence="11 12" key="1">
    <citation type="journal article" date="2020" name="Nat. Food">
        <title>A phased Vanilla planifolia genome enables genetic improvement of flavour and production.</title>
        <authorList>
            <person name="Hasing T."/>
            <person name="Tang H."/>
            <person name="Brym M."/>
            <person name="Khazi F."/>
            <person name="Huang T."/>
            <person name="Chambers A.H."/>
        </authorList>
    </citation>
    <scope>NUCLEOTIDE SEQUENCE [LARGE SCALE GENOMIC DNA]</scope>
    <source>
        <tissue evidence="11">Leaf</tissue>
    </source>
</reference>